<dbReference type="InterPro" id="IPR002121">
    <property type="entry name" value="HRDC_dom"/>
</dbReference>
<dbReference type="SUPFAM" id="SSF47819">
    <property type="entry name" value="HRDC-like"/>
    <property type="match status" value="2"/>
</dbReference>
<evidence type="ECO:0000313" key="4">
    <source>
        <dbReference type="EMBL" id="QDS72683.1"/>
    </source>
</evidence>
<dbReference type="Pfam" id="PF00533">
    <property type="entry name" value="BRCT"/>
    <property type="match status" value="1"/>
</dbReference>
<dbReference type="GO" id="GO:0000166">
    <property type="term" value="F:nucleotide binding"/>
    <property type="evidence" value="ECO:0007669"/>
    <property type="project" value="InterPro"/>
</dbReference>
<dbReference type="SMART" id="SM00474">
    <property type="entry name" value="35EXOc"/>
    <property type="match status" value="1"/>
</dbReference>
<dbReference type="Proteomes" id="UP000316270">
    <property type="component" value="Chromosome 8"/>
</dbReference>
<dbReference type="Gene3D" id="1.10.150.80">
    <property type="entry name" value="HRDC domain"/>
    <property type="match status" value="1"/>
</dbReference>
<dbReference type="GO" id="GO:0006139">
    <property type="term" value="P:nucleobase-containing compound metabolic process"/>
    <property type="evidence" value="ECO:0007669"/>
    <property type="project" value="InterPro"/>
</dbReference>
<dbReference type="PROSITE" id="PS50172">
    <property type="entry name" value="BRCT"/>
    <property type="match status" value="1"/>
</dbReference>
<dbReference type="PROSITE" id="PS50967">
    <property type="entry name" value="HRDC"/>
    <property type="match status" value="2"/>
</dbReference>
<reference evidence="4 5" key="1">
    <citation type="submission" date="2019-07" db="EMBL/GenBank/DDBJ databases">
        <title>Finished genome of Venturia effusa.</title>
        <authorList>
            <person name="Young C.A."/>
            <person name="Cox M.P."/>
            <person name="Ganley A.R.D."/>
            <person name="David W.J."/>
        </authorList>
    </citation>
    <scope>NUCLEOTIDE SEQUENCE [LARGE SCALE GENOMIC DNA]</scope>
    <source>
        <strain evidence="5">albino</strain>
    </source>
</reference>
<sequence length="618" mass="67774">MSSHKRKRDDGEETFHMVEHTLDYPTDDVGTTYWTYKLYRGPSGEKVRVTYCRKLAETEAAMRRISNSSVLGFDLEYKPYGGGPNIKDQVSVIQLASESDIIVIHLAAFPGDRDMTRQQLLGPALRRILEDQSIIKVGLRISGDGNLLRDNLGVYMRGAVDVAKLRPTQPRLTNPSLATLTDIFFGMPLDKSLSTSPWHRERALKQNECDYAATDAYAGLKLYQHFMAGDHNATGLRFVDFRASGRKKFEPRSLLEKLKRLRLELTADPETTVFNVANNQVLEAIAKYRPTTLSALSNVPGFKSSTLLKYKKAIIELVQNHMNVDSLNDDIIDIDSSPNSSQDTLEVAGAPNCLAGLSFVVTGVLPTLSRDDAQKLIKKFGGKMTKSTSGTTSYVVLGKDPGSKKVEQIKIFGLDTLDEEGLIELINTRDAPRHPSFKASQDQSLRSKKKTGKGSKIGASSSTSSSFVFSQPSRISSQVSGNSSQESTFSSHFSSPSTLLSSSQTAHPLPSSAGHISISSQESEASSSSSSEDLSASQQSSTSQSTTIIYNTLYFLRQELSQYLNLSPEEVATDDLLETLADVRPASRRALRNLGGDPFAEMAEDYDGSDVLEICREG</sequence>
<keyword evidence="5" id="KW-1185">Reference proteome</keyword>
<dbReference type="InterPro" id="IPR052408">
    <property type="entry name" value="Exonuclease_MUT-7-like"/>
</dbReference>
<dbReference type="InterPro" id="IPR002562">
    <property type="entry name" value="3'-5'_exonuclease_dom"/>
</dbReference>
<protein>
    <recommendedName>
        <fullName evidence="6">BRCT domain-containing protein</fullName>
    </recommendedName>
</protein>
<evidence type="ECO:0000259" key="3">
    <source>
        <dbReference type="PROSITE" id="PS50967"/>
    </source>
</evidence>
<feature type="region of interest" description="Disordered" evidence="1">
    <location>
        <begin position="426"/>
        <end position="542"/>
    </location>
</feature>
<dbReference type="STRING" id="50376.A0A517LAL9"/>
<dbReference type="Pfam" id="PF01612">
    <property type="entry name" value="DNA_pol_A_exo1"/>
    <property type="match status" value="1"/>
</dbReference>
<dbReference type="PANTHER" id="PTHR47765:SF2">
    <property type="entry name" value="EXONUCLEASE MUT-7 HOMOLOG"/>
    <property type="match status" value="1"/>
</dbReference>
<dbReference type="Gene3D" id="3.40.50.10190">
    <property type="entry name" value="BRCT domain"/>
    <property type="match status" value="1"/>
</dbReference>
<dbReference type="InterPro" id="IPR001357">
    <property type="entry name" value="BRCT_dom"/>
</dbReference>
<dbReference type="PANTHER" id="PTHR47765">
    <property type="entry name" value="3'-5' EXONUCLEASE DOMAIN-CONTAINING PROTEIN"/>
    <property type="match status" value="1"/>
</dbReference>
<name>A0A517LAL9_9PEZI</name>
<evidence type="ECO:0008006" key="6">
    <source>
        <dbReference type="Google" id="ProtNLM"/>
    </source>
</evidence>
<evidence type="ECO:0000259" key="2">
    <source>
        <dbReference type="PROSITE" id="PS50172"/>
    </source>
</evidence>
<dbReference type="InterPro" id="IPR036397">
    <property type="entry name" value="RNaseH_sf"/>
</dbReference>
<dbReference type="InterPro" id="IPR036420">
    <property type="entry name" value="BRCT_dom_sf"/>
</dbReference>
<dbReference type="InterPro" id="IPR010997">
    <property type="entry name" value="HRDC-like_sf"/>
</dbReference>
<dbReference type="SMART" id="SM00292">
    <property type="entry name" value="BRCT"/>
    <property type="match status" value="1"/>
</dbReference>
<dbReference type="GO" id="GO:0003676">
    <property type="term" value="F:nucleic acid binding"/>
    <property type="evidence" value="ECO:0007669"/>
    <property type="project" value="InterPro"/>
</dbReference>
<dbReference type="EMBL" id="CP042192">
    <property type="protein sequence ID" value="QDS72683.1"/>
    <property type="molecule type" value="Genomic_DNA"/>
</dbReference>
<proteinExistence type="predicted"/>
<dbReference type="GO" id="GO:0008408">
    <property type="term" value="F:3'-5' exonuclease activity"/>
    <property type="evidence" value="ECO:0007669"/>
    <property type="project" value="InterPro"/>
</dbReference>
<evidence type="ECO:0000256" key="1">
    <source>
        <dbReference type="SAM" id="MobiDB-lite"/>
    </source>
</evidence>
<evidence type="ECO:0000313" key="5">
    <source>
        <dbReference type="Proteomes" id="UP000316270"/>
    </source>
</evidence>
<dbReference type="SMART" id="SM00341">
    <property type="entry name" value="HRDC"/>
    <property type="match status" value="1"/>
</dbReference>
<feature type="domain" description="HRDC" evidence="3">
    <location>
        <begin position="248"/>
        <end position="328"/>
    </location>
</feature>
<feature type="domain" description="BRCT" evidence="2">
    <location>
        <begin position="349"/>
        <end position="439"/>
    </location>
</feature>
<dbReference type="InterPro" id="IPR044876">
    <property type="entry name" value="HRDC_dom_sf"/>
</dbReference>
<feature type="compositionally biased region" description="Low complexity" evidence="1">
    <location>
        <begin position="454"/>
        <end position="504"/>
    </location>
</feature>
<dbReference type="AlphaFoldDB" id="A0A517LAL9"/>
<feature type="domain" description="HRDC" evidence="3">
    <location>
        <begin position="543"/>
        <end position="618"/>
    </location>
</feature>
<gene>
    <name evidence="4" type="ORF">FKW77_003051</name>
</gene>
<accession>A0A517LAL9</accession>
<dbReference type="CDD" id="cd06141">
    <property type="entry name" value="WRN_exo"/>
    <property type="match status" value="1"/>
</dbReference>
<dbReference type="Gene3D" id="3.30.420.10">
    <property type="entry name" value="Ribonuclease H-like superfamily/Ribonuclease H"/>
    <property type="match status" value="1"/>
</dbReference>
<dbReference type="InterPro" id="IPR012337">
    <property type="entry name" value="RNaseH-like_sf"/>
</dbReference>
<organism evidence="4 5">
    <name type="scientific">Venturia effusa</name>
    <dbReference type="NCBI Taxonomy" id="50376"/>
    <lineage>
        <taxon>Eukaryota</taxon>
        <taxon>Fungi</taxon>
        <taxon>Dikarya</taxon>
        <taxon>Ascomycota</taxon>
        <taxon>Pezizomycotina</taxon>
        <taxon>Dothideomycetes</taxon>
        <taxon>Pleosporomycetidae</taxon>
        <taxon>Venturiales</taxon>
        <taxon>Venturiaceae</taxon>
        <taxon>Venturia</taxon>
    </lineage>
</organism>
<dbReference type="SUPFAM" id="SSF53098">
    <property type="entry name" value="Ribonuclease H-like"/>
    <property type="match status" value="1"/>
</dbReference>
<dbReference type="OrthoDB" id="1920326at2759"/>
<dbReference type="SUPFAM" id="SSF52113">
    <property type="entry name" value="BRCT domain"/>
    <property type="match status" value="1"/>
</dbReference>
<feature type="compositionally biased region" description="Low complexity" evidence="1">
    <location>
        <begin position="516"/>
        <end position="542"/>
    </location>
</feature>
<dbReference type="Pfam" id="PF00570">
    <property type="entry name" value="HRDC"/>
    <property type="match status" value="1"/>
</dbReference>